<evidence type="ECO:0008006" key="3">
    <source>
        <dbReference type="Google" id="ProtNLM"/>
    </source>
</evidence>
<proteinExistence type="predicted"/>
<evidence type="ECO:0000313" key="1">
    <source>
        <dbReference type="EMBL" id="GAA4633089.1"/>
    </source>
</evidence>
<reference evidence="2" key="1">
    <citation type="journal article" date="2019" name="Int. J. Syst. Evol. Microbiol.">
        <title>The Global Catalogue of Microorganisms (GCM) 10K type strain sequencing project: providing services to taxonomists for standard genome sequencing and annotation.</title>
        <authorList>
            <consortium name="The Broad Institute Genomics Platform"/>
            <consortium name="The Broad Institute Genome Sequencing Center for Infectious Disease"/>
            <person name="Wu L."/>
            <person name="Ma J."/>
        </authorList>
    </citation>
    <scope>NUCLEOTIDE SEQUENCE [LARGE SCALE GENOMIC DNA]</scope>
    <source>
        <strain evidence="2">JCM 17939</strain>
    </source>
</reference>
<comment type="caution">
    <text evidence="1">The sequence shown here is derived from an EMBL/GenBank/DDBJ whole genome shotgun (WGS) entry which is preliminary data.</text>
</comment>
<evidence type="ECO:0000313" key="2">
    <source>
        <dbReference type="Proteomes" id="UP001501442"/>
    </source>
</evidence>
<sequence>MGRPPEVFGQPVTMTEGQRLQRIGRTSKDPVKLRRAIVVLMSAQGQSVPDIAHLLDCSAEYVRGVIHDFNDMGFDALNPKWSGGRPRAISEAVRRQIRLIARCCLRDLGLPFSTWSLSKLAEHLVATGVVASISRESIRQILRAGGITCQATKTWKAPNDPDFITKMHRVLELYDTPPDDGRVVCADEFGPLNLQPRPGHAWRPAGHTARLRATYNRRGGVRTCSPPSIWPAGRWSTGSGHANDSVSSCPS</sequence>
<dbReference type="EMBL" id="BAABHK010000011">
    <property type="protein sequence ID" value="GAA4633089.1"/>
    <property type="molecule type" value="Genomic_DNA"/>
</dbReference>
<keyword evidence="2" id="KW-1185">Reference proteome</keyword>
<gene>
    <name evidence="1" type="ORF">GCM10023196_069230</name>
</gene>
<dbReference type="NCBIfam" id="NF033545">
    <property type="entry name" value="transpos_IS630"/>
    <property type="match status" value="1"/>
</dbReference>
<name>A0ABP8UIK8_9ACTN</name>
<dbReference type="Proteomes" id="UP001501442">
    <property type="component" value="Unassembled WGS sequence"/>
</dbReference>
<dbReference type="SUPFAM" id="SSF46689">
    <property type="entry name" value="Homeodomain-like"/>
    <property type="match status" value="1"/>
</dbReference>
<dbReference type="InterPro" id="IPR009057">
    <property type="entry name" value="Homeodomain-like_sf"/>
</dbReference>
<dbReference type="InterPro" id="IPR047655">
    <property type="entry name" value="Transpos_IS630-like"/>
</dbReference>
<organism evidence="1 2">
    <name type="scientific">Actinoallomurus vinaceus</name>
    <dbReference type="NCBI Taxonomy" id="1080074"/>
    <lineage>
        <taxon>Bacteria</taxon>
        <taxon>Bacillati</taxon>
        <taxon>Actinomycetota</taxon>
        <taxon>Actinomycetes</taxon>
        <taxon>Streptosporangiales</taxon>
        <taxon>Thermomonosporaceae</taxon>
        <taxon>Actinoallomurus</taxon>
    </lineage>
</organism>
<dbReference type="Pfam" id="PF13565">
    <property type="entry name" value="HTH_32"/>
    <property type="match status" value="1"/>
</dbReference>
<protein>
    <recommendedName>
        <fullName evidence="3">Transposase</fullName>
    </recommendedName>
</protein>
<accession>A0ABP8UIK8</accession>